<keyword evidence="3" id="KW-1003">Cell membrane</keyword>
<feature type="domain" description="Major facilitator superfamily (MFS) profile" evidence="8">
    <location>
        <begin position="7"/>
        <end position="413"/>
    </location>
</feature>
<keyword evidence="2" id="KW-0813">Transport</keyword>
<feature type="transmembrane region" description="Helical" evidence="7">
    <location>
        <begin position="289"/>
        <end position="308"/>
    </location>
</feature>
<feature type="transmembrane region" description="Helical" evidence="7">
    <location>
        <begin position="388"/>
        <end position="409"/>
    </location>
</feature>
<reference evidence="9 10" key="1">
    <citation type="submission" date="2011-11" db="EMBL/GenBank/DDBJ databases">
        <title>The Noncontiguous Finished genome of Desulfosporosinus youngiae DSM 17734.</title>
        <authorList>
            <consortium name="US DOE Joint Genome Institute (JGI-PGF)"/>
            <person name="Lucas S."/>
            <person name="Han J."/>
            <person name="Lapidus A."/>
            <person name="Cheng J.-F."/>
            <person name="Goodwin L."/>
            <person name="Pitluck S."/>
            <person name="Peters L."/>
            <person name="Ovchinnikova G."/>
            <person name="Lu M."/>
            <person name="Land M.L."/>
            <person name="Hauser L."/>
            <person name="Pester M."/>
            <person name="Spring S."/>
            <person name="Ollivier B."/>
            <person name="Rattei T."/>
            <person name="Klenk H.-P."/>
            <person name="Wagner M."/>
            <person name="Loy A."/>
            <person name="Woyke T.J."/>
        </authorList>
    </citation>
    <scope>NUCLEOTIDE SEQUENCE [LARGE SCALE GENOMIC DNA]</scope>
    <source>
        <strain evidence="9 10">DSM 17734</strain>
    </source>
</reference>
<evidence type="ECO:0000313" key="9">
    <source>
        <dbReference type="EMBL" id="EHQ91494.1"/>
    </source>
</evidence>
<feature type="transmembrane region" description="Helical" evidence="7">
    <location>
        <begin position="314"/>
        <end position="336"/>
    </location>
</feature>
<evidence type="ECO:0000313" key="10">
    <source>
        <dbReference type="Proteomes" id="UP000005104"/>
    </source>
</evidence>
<keyword evidence="6 7" id="KW-0472">Membrane</keyword>
<dbReference type="STRING" id="768710.DesyoDRAFT_4540"/>
<dbReference type="PROSITE" id="PS00216">
    <property type="entry name" value="SUGAR_TRANSPORT_1"/>
    <property type="match status" value="1"/>
</dbReference>
<feature type="transmembrane region" description="Helical" evidence="7">
    <location>
        <begin position="162"/>
        <end position="182"/>
    </location>
</feature>
<feature type="transmembrane region" description="Helical" evidence="7">
    <location>
        <begin position="7"/>
        <end position="25"/>
    </location>
</feature>
<dbReference type="Proteomes" id="UP000005104">
    <property type="component" value="Chromosome"/>
</dbReference>
<evidence type="ECO:0000256" key="5">
    <source>
        <dbReference type="ARBA" id="ARBA00022989"/>
    </source>
</evidence>
<dbReference type="InterPro" id="IPR005829">
    <property type="entry name" value="Sugar_transporter_CS"/>
</dbReference>
<dbReference type="AlphaFoldDB" id="H5XXZ1"/>
<dbReference type="InterPro" id="IPR050189">
    <property type="entry name" value="MFS_Efflux_Transporters"/>
</dbReference>
<dbReference type="InterPro" id="IPR020846">
    <property type="entry name" value="MFS_dom"/>
</dbReference>
<evidence type="ECO:0000256" key="1">
    <source>
        <dbReference type="ARBA" id="ARBA00004651"/>
    </source>
</evidence>
<dbReference type="Pfam" id="PF07690">
    <property type="entry name" value="MFS_1"/>
    <property type="match status" value="1"/>
</dbReference>
<feature type="transmembrane region" description="Helical" evidence="7">
    <location>
        <begin position="348"/>
        <end position="368"/>
    </location>
</feature>
<dbReference type="GO" id="GO:0005886">
    <property type="term" value="C:plasma membrane"/>
    <property type="evidence" value="ECO:0007669"/>
    <property type="project" value="UniProtKB-SubCell"/>
</dbReference>
<organism evidence="9 10">
    <name type="scientific">Desulfosporosinus youngiae DSM 17734</name>
    <dbReference type="NCBI Taxonomy" id="768710"/>
    <lineage>
        <taxon>Bacteria</taxon>
        <taxon>Bacillati</taxon>
        <taxon>Bacillota</taxon>
        <taxon>Clostridia</taxon>
        <taxon>Eubacteriales</taxon>
        <taxon>Desulfitobacteriaceae</taxon>
        <taxon>Desulfosporosinus</taxon>
    </lineage>
</organism>
<feature type="transmembrane region" description="Helical" evidence="7">
    <location>
        <begin position="73"/>
        <end position="92"/>
    </location>
</feature>
<keyword evidence="10" id="KW-1185">Reference proteome</keyword>
<feature type="transmembrane region" description="Helical" evidence="7">
    <location>
        <begin position="255"/>
        <end position="277"/>
    </location>
</feature>
<feature type="transmembrane region" description="Helical" evidence="7">
    <location>
        <begin position="230"/>
        <end position="249"/>
    </location>
</feature>
<comment type="subcellular location">
    <subcellularLocation>
        <location evidence="1">Cell membrane</location>
        <topology evidence="1">Multi-pass membrane protein</topology>
    </subcellularLocation>
</comment>
<feature type="transmembrane region" description="Helical" evidence="7">
    <location>
        <begin position="133"/>
        <end position="156"/>
    </location>
</feature>
<dbReference type="eggNOG" id="COG2271">
    <property type="taxonomic scope" value="Bacteria"/>
</dbReference>
<evidence type="ECO:0000259" key="8">
    <source>
        <dbReference type="PROSITE" id="PS50850"/>
    </source>
</evidence>
<dbReference type="EMBL" id="CM001441">
    <property type="protein sequence ID" value="EHQ91494.1"/>
    <property type="molecule type" value="Genomic_DNA"/>
</dbReference>
<evidence type="ECO:0000256" key="2">
    <source>
        <dbReference type="ARBA" id="ARBA00022448"/>
    </source>
</evidence>
<evidence type="ECO:0000256" key="6">
    <source>
        <dbReference type="ARBA" id="ARBA00023136"/>
    </source>
</evidence>
<feature type="transmembrane region" description="Helical" evidence="7">
    <location>
        <begin position="98"/>
        <end position="121"/>
    </location>
</feature>
<dbReference type="PROSITE" id="PS50850">
    <property type="entry name" value="MFS"/>
    <property type="match status" value="1"/>
</dbReference>
<evidence type="ECO:0000256" key="7">
    <source>
        <dbReference type="SAM" id="Phobius"/>
    </source>
</evidence>
<protein>
    <submittedName>
        <fullName evidence="9">Sugar phosphate permease</fullName>
    </submittedName>
</protein>
<accession>H5XXZ1</accession>
<dbReference type="SUPFAM" id="SSF103473">
    <property type="entry name" value="MFS general substrate transporter"/>
    <property type="match status" value="1"/>
</dbReference>
<keyword evidence="4 7" id="KW-0812">Transmembrane</keyword>
<evidence type="ECO:0000256" key="3">
    <source>
        <dbReference type="ARBA" id="ARBA00022475"/>
    </source>
</evidence>
<sequence>MSNKNRTLAWMAIAILLGYLPWYNFSAVSSYILAEFSLDTGDLGLILSSFQAGYVIMVIFTGWLADKVGRKKVVAWATLCTGLFSTLFAIMANSFTSILVLRVLTGLSAGAIYAPGIALLINWFPPNERGKAVGAYTGALTSAFAGGYFIAAPLAAIYNWRIGILATSIPAFAAAAIILIFVREKPTQCLENPIGGKLPAIDNQDLGALKKHRLAPVLTITGYMGHMWELYAFYGWIGPFLMASAYAVGYSKLDAVLIGGQLSAIIILLGAPAVWLIGTAADKWGKERMIILAALGSLLAELFFGFLYGHTLSIVAMFGMWIGFWSVADSGIYKVILTDRVRGENAATALGIQSAIGYSMTIISPYLFGKVLELTNKGIAEPIYAQQWILPFLMLGAGAIVAPLSVALLKRLS</sequence>
<dbReference type="InterPro" id="IPR036259">
    <property type="entry name" value="MFS_trans_sf"/>
</dbReference>
<dbReference type="Gene3D" id="1.20.1250.20">
    <property type="entry name" value="MFS general substrate transporter like domains"/>
    <property type="match status" value="2"/>
</dbReference>
<name>H5XXZ1_9FIRM</name>
<gene>
    <name evidence="9" type="ORF">DesyoDRAFT_4540</name>
</gene>
<dbReference type="HOGENOM" id="CLU_056365_0_0_9"/>
<evidence type="ECO:0000256" key="4">
    <source>
        <dbReference type="ARBA" id="ARBA00022692"/>
    </source>
</evidence>
<dbReference type="OrthoDB" id="9781976at2"/>
<keyword evidence="5 7" id="KW-1133">Transmembrane helix</keyword>
<dbReference type="RefSeq" id="WP_007786450.1">
    <property type="nucleotide sequence ID" value="NZ_CM001441.1"/>
</dbReference>
<dbReference type="GO" id="GO:0022857">
    <property type="term" value="F:transmembrane transporter activity"/>
    <property type="evidence" value="ECO:0007669"/>
    <property type="project" value="InterPro"/>
</dbReference>
<dbReference type="PANTHER" id="PTHR43124">
    <property type="entry name" value="PURINE EFFLUX PUMP PBUE"/>
    <property type="match status" value="1"/>
</dbReference>
<feature type="transmembrane region" description="Helical" evidence="7">
    <location>
        <begin position="45"/>
        <end position="66"/>
    </location>
</feature>
<dbReference type="PANTHER" id="PTHR43124:SF3">
    <property type="entry name" value="CHLORAMPHENICOL EFFLUX PUMP RV0191"/>
    <property type="match status" value="1"/>
</dbReference>
<dbReference type="InterPro" id="IPR011701">
    <property type="entry name" value="MFS"/>
</dbReference>
<proteinExistence type="predicted"/>